<dbReference type="EC" id="1.-.-.-" evidence="4"/>
<feature type="binding site" evidence="2">
    <location>
        <position position="326"/>
    </location>
    <ligand>
        <name>Mg(2+)</name>
        <dbReference type="ChEBI" id="CHEBI:18420"/>
    </ligand>
</feature>
<dbReference type="GO" id="GO:0016151">
    <property type="term" value="F:nickel cation binding"/>
    <property type="evidence" value="ECO:0007669"/>
    <property type="project" value="InterPro"/>
</dbReference>
<dbReference type="SUPFAM" id="SSF56762">
    <property type="entry name" value="HydB/Nqo4-like"/>
    <property type="match status" value="1"/>
</dbReference>
<reference evidence="4" key="2">
    <citation type="submission" date="2018-02" db="EMBL/GenBank/DDBJ databases">
        <title>Complete genome sequence of the Methanococcus maripaludis type strain JJ (DSM 2067), a model for selenoprotein synthesis in Archaea.</title>
        <authorList>
            <person name="Poehlein A."/>
            <person name="Heym D."/>
            <person name="Quitzke V."/>
            <person name="Fersch J."/>
            <person name="Daniel R."/>
            <person name="Rother M."/>
        </authorList>
    </citation>
    <scope>NUCLEOTIDE SEQUENCE [LARGE SCALE GENOMIC DNA]</scope>
    <source>
        <strain evidence="4">DSM 2067</strain>
    </source>
</reference>
<accession>A0A2L1CCL4</accession>
<dbReference type="PANTHER" id="PTHR43485:SF1">
    <property type="entry name" value="FORMATE HYDROGENLYASE SUBUNIT 5-RELATED"/>
    <property type="match status" value="1"/>
</dbReference>
<dbReference type="GO" id="GO:0008901">
    <property type="term" value="F:ferredoxin hydrogenase activity"/>
    <property type="evidence" value="ECO:0007669"/>
    <property type="project" value="InterPro"/>
</dbReference>
<comment type="cofactor">
    <cofactor evidence="2">
        <name>Ni(2+)</name>
        <dbReference type="ChEBI" id="CHEBI:49786"/>
    </cofactor>
</comment>
<evidence type="ECO:0000313" key="6">
    <source>
        <dbReference type="EMBL" id="MBB6496420.1"/>
    </source>
</evidence>
<dbReference type="EMBL" id="CP026606">
    <property type="protein sequence ID" value="AVB77063.1"/>
    <property type="molecule type" value="Genomic_DNA"/>
</dbReference>
<feature type="binding site" evidence="2">
    <location>
        <position position="45"/>
    </location>
    <ligand>
        <name>Mg(2+)</name>
        <dbReference type="ChEBI" id="CHEBI:18420"/>
    </ligand>
</feature>
<dbReference type="InterPro" id="IPR052197">
    <property type="entry name" value="ComplexI_49kDa-like"/>
</dbReference>
<feature type="binding site" evidence="2">
    <location>
        <position position="359"/>
    </location>
    <ligand>
        <name>Ni(2+)</name>
        <dbReference type="ChEBI" id="CHEBI:49786"/>
    </ligand>
</feature>
<feature type="binding site" evidence="2">
    <location>
        <position position="64"/>
    </location>
    <ligand>
        <name>Ni(2+)</name>
        <dbReference type="ChEBI" id="CHEBI:49786"/>
    </ligand>
</feature>
<keyword evidence="2" id="KW-0479">Metal-binding</keyword>
<reference evidence="7" key="1">
    <citation type="journal article" date="2018" name="Genome Announc.">
        <title>Complete Genome Sequence of the Methanococcus maripaludis Type Strain JJ (DSM 2067), a Model for Selenoprotein Synthesis in Archaea.</title>
        <authorList>
            <person name="Poehlein A."/>
            <person name="Heym D."/>
            <person name="Quitzke V."/>
            <person name="Fersch J."/>
            <person name="Daniel R."/>
            <person name="Rother M."/>
        </authorList>
    </citation>
    <scope>NUCLEOTIDE SEQUENCE [LARGE SCALE GENOMIC DNA]</scope>
    <source>
        <strain evidence="7">DSM 2067</strain>
    </source>
</reference>
<dbReference type="Proteomes" id="UP000590564">
    <property type="component" value="Unassembled WGS sequence"/>
</dbReference>
<feature type="domain" description="NADH-quinone oxidoreductase subunit D" evidence="3">
    <location>
        <begin position="118"/>
        <end position="365"/>
    </location>
</feature>
<dbReference type="Gene3D" id="1.10.645.10">
    <property type="entry name" value="Cytochrome-c3 Hydrogenase, chain B"/>
    <property type="match status" value="1"/>
</dbReference>
<dbReference type="Pfam" id="PF00374">
    <property type="entry name" value="NiFeSe_Hases"/>
    <property type="match status" value="1"/>
</dbReference>
<dbReference type="InterPro" id="IPR001501">
    <property type="entry name" value="Ni-dep_hyd_lsu"/>
</dbReference>
<dbReference type="InterPro" id="IPR029014">
    <property type="entry name" value="NiFe-Hase_large"/>
</dbReference>
<dbReference type="PANTHER" id="PTHR43485">
    <property type="entry name" value="HYDROGENASE-4 COMPONENT G"/>
    <property type="match status" value="1"/>
</dbReference>
<dbReference type="RefSeq" id="WP_104838429.1">
    <property type="nucleotide sequence ID" value="NZ_CP026606.1"/>
</dbReference>
<keyword evidence="2" id="KW-0460">Magnesium</keyword>
<dbReference type="InterPro" id="IPR001135">
    <property type="entry name" value="NADH_Q_OxRdtase_suD"/>
</dbReference>
<dbReference type="EMBL" id="JACHED010000001">
    <property type="protein sequence ID" value="MBB6496420.1"/>
    <property type="molecule type" value="Genomic_DNA"/>
</dbReference>
<evidence type="ECO:0000259" key="3">
    <source>
        <dbReference type="Pfam" id="PF00346"/>
    </source>
</evidence>
<keyword evidence="2" id="KW-0533">Nickel</keyword>
<evidence type="ECO:0000256" key="1">
    <source>
        <dbReference type="ARBA" id="ARBA00023002"/>
    </source>
</evidence>
<dbReference type="KEGG" id="mmad:MMJJ_16920"/>
<reference evidence="5 8" key="3">
    <citation type="submission" date="2020-07" db="EMBL/GenBank/DDBJ databases">
        <title>Genomic Encyclopedia of Type Strains, Phase IV (KMG-V): Genome sequencing to study the core and pangenomes of soil and plant-associated prokaryotes.</title>
        <authorList>
            <person name="Whitman W."/>
        </authorList>
    </citation>
    <scope>NUCLEOTIDE SEQUENCE [LARGE SCALE GENOMIC DNA]</scope>
    <source>
        <strain evidence="5 8">C13</strain>
        <strain evidence="6 9">D1</strain>
    </source>
</reference>
<feature type="binding site" evidence="2">
    <location>
        <position position="67"/>
    </location>
    <ligand>
        <name>Fe cation</name>
        <dbReference type="ChEBI" id="CHEBI:24875"/>
    </ligand>
</feature>
<dbReference type="EMBL" id="JACDUO010000001">
    <property type="protein sequence ID" value="MBA2863575.1"/>
    <property type="molecule type" value="Genomic_DNA"/>
</dbReference>
<name>A0A2L1CCL4_METMI</name>
<dbReference type="Proteomes" id="UP000567099">
    <property type="component" value="Unassembled WGS sequence"/>
</dbReference>
<keyword evidence="2" id="KW-0408">Iron</keyword>
<sequence>MYEGEIAIGPVHSTMLEPHRLRLFIEDEIVKDAELTIGVNHRGVERLMEGLPVEKACILCEKICGICSHIHLWSAARLVEIGCNIEIPERANHIRIIVEELERLHSHTLLFGHAFEILGHETMSMRCFMLREPIMQVFFEISGSRVHYSCPIIGGIRPRCNISDTQIPHILEKVSKYEEGLNKFLERMLNDPMIISRVKDVGVMDRKTAAKFHAVGPTARGSNVKSDMRKWGWVPEYDPYDFDEILFDSGDVFARLAVRFYECLESVKIIRQALDALKDTADKRIYNPNYELHEFKPINCYTEAQRGEQYYSYGLDDEGLVRQAKIRTPTATNLGAMEDIVKGYHVSDAELIIASCDPCFTCTDRLMVLKEPFKK</sequence>
<dbReference type="Proteomes" id="UP000239462">
    <property type="component" value="Chromosome"/>
</dbReference>
<gene>
    <name evidence="4" type="primary">hyfG</name>
    <name evidence="5" type="ORF">HNP94_000575</name>
    <name evidence="6" type="ORF">HNP96_000441</name>
    <name evidence="4" type="ORF">MMJJ_16920</name>
</gene>
<proteinExistence type="predicted"/>
<organism evidence="4 7">
    <name type="scientific">Methanococcus maripaludis</name>
    <name type="common">Methanococcus deltae</name>
    <dbReference type="NCBI Taxonomy" id="39152"/>
    <lineage>
        <taxon>Archaea</taxon>
        <taxon>Methanobacteriati</taxon>
        <taxon>Methanobacteriota</taxon>
        <taxon>Methanomada group</taxon>
        <taxon>Methanococci</taxon>
        <taxon>Methanococcales</taxon>
        <taxon>Methanococcaceae</taxon>
        <taxon>Methanococcus</taxon>
    </lineage>
</organism>
<dbReference type="InterPro" id="IPR018194">
    <property type="entry name" value="Ni-dep_hyd_lsu_Ni_BS"/>
</dbReference>
<evidence type="ECO:0000313" key="8">
    <source>
        <dbReference type="Proteomes" id="UP000567099"/>
    </source>
</evidence>
<dbReference type="GO" id="GO:0048038">
    <property type="term" value="F:quinone binding"/>
    <property type="evidence" value="ECO:0007669"/>
    <property type="project" value="InterPro"/>
</dbReference>
<evidence type="ECO:0000313" key="9">
    <source>
        <dbReference type="Proteomes" id="UP000590564"/>
    </source>
</evidence>
<keyword evidence="1 4" id="KW-0560">Oxidoreductase</keyword>
<evidence type="ECO:0000313" key="5">
    <source>
        <dbReference type="EMBL" id="MBA2863575.1"/>
    </source>
</evidence>
<dbReference type="GO" id="GO:0016651">
    <property type="term" value="F:oxidoreductase activity, acting on NAD(P)H"/>
    <property type="evidence" value="ECO:0007669"/>
    <property type="project" value="InterPro"/>
</dbReference>
<dbReference type="PROSITE" id="PS00507">
    <property type="entry name" value="NI_HGENASE_L_1"/>
    <property type="match status" value="1"/>
</dbReference>
<evidence type="ECO:0000256" key="2">
    <source>
        <dbReference type="PIRSR" id="PIRSR601501-1"/>
    </source>
</evidence>
<feature type="binding site" evidence="2">
    <location>
        <position position="67"/>
    </location>
    <ligand>
        <name>Ni(2+)</name>
        <dbReference type="ChEBI" id="CHEBI:49786"/>
    </ligand>
</feature>
<feature type="binding site" evidence="2">
    <location>
        <position position="362"/>
    </location>
    <ligand>
        <name>Fe cation</name>
        <dbReference type="ChEBI" id="CHEBI:24875"/>
    </ligand>
</feature>
<protein>
    <submittedName>
        <fullName evidence="5">Energy-converting hydrogenase B subunit N</fullName>
    </submittedName>
    <submittedName>
        <fullName evidence="4">Hydrogenase-4 component G</fullName>
        <ecNumber evidence="4">1.-.-.-</ecNumber>
    </submittedName>
</protein>
<comment type="cofactor">
    <cofactor evidence="2">
        <name>Fe cation</name>
        <dbReference type="ChEBI" id="CHEBI:24875"/>
    </cofactor>
</comment>
<dbReference type="GO" id="GO:0051287">
    <property type="term" value="F:NAD binding"/>
    <property type="evidence" value="ECO:0007669"/>
    <property type="project" value="InterPro"/>
</dbReference>
<evidence type="ECO:0000313" key="4">
    <source>
        <dbReference type="EMBL" id="AVB77063.1"/>
    </source>
</evidence>
<dbReference type="Pfam" id="PF00346">
    <property type="entry name" value="Complex1_49kDa"/>
    <property type="match status" value="1"/>
</dbReference>
<dbReference type="AlphaFoldDB" id="A0A2L1CCL4"/>
<dbReference type="GeneID" id="36102776"/>
<evidence type="ECO:0000313" key="7">
    <source>
        <dbReference type="Proteomes" id="UP000239462"/>
    </source>
</evidence>